<sequence>MGYFAECIDILVPNFERFLDMIHFNRFTLSNGLRVIVHEDHTTPMAVLNVMYDVGARDEDPNKTGFAHLFEHLMFGGSVNIPDYDEPLQMAGGENNAYTTNDFTNYYIQLPAENIETAFWLESDRMLSLAFSEKSLEVQRKVVCEEFKEHYINKPYGDVQSKIRSLAYSTHPYKWMTIGKELSHIENAKLQDVKDFFFKHYRPLNAVVCVAGNVTTAQVQLLAEKWFGDIPAGEKYNRNLPTEPAQTAPHTLEIKAKVPLDALYKAYHIYPRLDPRYYIVDLMSDVLSGGSSARLHQVLVKEKKLFSSIDAYHYGSNDAGLLIIEGKLLKGVKMEDAEKALEEEIEKLRTEKVPERELEKVKNRVESMLAFEDMSLMSRANNLAFYELLGNVDMMNVEFENYARVSVDDIHKEANIVFQPNNTNTLYYYAENN</sequence>
<evidence type="ECO:0000256" key="5">
    <source>
        <dbReference type="ARBA" id="ARBA00023049"/>
    </source>
</evidence>
<dbReference type="EMBL" id="QLLL01000007">
    <property type="protein sequence ID" value="RAJ01505.1"/>
    <property type="molecule type" value="Genomic_DNA"/>
</dbReference>
<accession>A0A327QC05</accession>
<keyword evidence="5" id="KW-0482">Metalloprotease</keyword>
<evidence type="ECO:0000256" key="3">
    <source>
        <dbReference type="ARBA" id="ARBA00022801"/>
    </source>
</evidence>
<dbReference type="SUPFAM" id="SSF63411">
    <property type="entry name" value="LuxS/MPP-like metallohydrolase"/>
    <property type="match status" value="2"/>
</dbReference>
<protein>
    <submittedName>
        <fullName evidence="8">Putative Zn-dependent peptidase</fullName>
    </submittedName>
</protein>
<dbReference type="Proteomes" id="UP000249547">
    <property type="component" value="Unassembled WGS sequence"/>
</dbReference>
<dbReference type="InterPro" id="IPR050626">
    <property type="entry name" value="Peptidase_M16"/>
</dbReference>
<dbReference type="Gene3D" id="3.30.830.10">
    <property type="entry name" value="Metalloenzyme, LuxS/M16 peptidase-like"/>
    <property type="match status" value="2"/>
</dbReference>
<evidence type="ECO:0000256" key="2">
    <source>
        <dbReference type="ARBA" id="ARBA00022670"/>
    </source>
</evidence>
<evidence type="ECO:0000259" key="6">
    <source>
        <dbReference type="Pfam" id="PF00675"/>
    </source>
</evidence>
<dbReference type="PANTHER" id="PTHR43690">
    <property type="entry name" value="NARDILYSIN"/>
    <property type="match status" value="1"/>
</dbReference>
<feature type="domain" description="Peptidase M16 C-terminal" evidence="7">
    <location>
        <begin position="189"/>
        <end position="364"/>
    </location>
</feature>
<dbReference type="InterPro" id="IPR011765">
    <property type="entry name" value="Pept_M16_N"/>
</dbReference>
<dbReference type="Pfam" id="PF05193">
    <property type="entry name" value="Peptidase_M16_C"/>
    <property type="match status" value="1"/>
</dbReference>
<dbReference type="GO" id="GO:0046872">
    <property type="term" value="F:metal ion binding"/>
    <property type="evidence" value="ECO:0007669"/>
    <property type="project" value="InterPro"/>
</dbReference>
<name>A0A327QC05_9BACT</name>
<evidence type="ECO:0000256" key="4">
    <source>
        <dbReference type="ARBA" id="ARBA00022833"/>
    </source>
</evidence>
<evidence type="ECO:0000313" key="9">
    <source>
        <dbReference type="Proteomes" id="UP000249547"/>
    </source>
</evidence>
<dbReference type="Pfam" id="PF00675">
    <property type="entry name" value="Peptidase_M16"/>
    <property type="match status" value="1"/>
</dbReference>
<dbReference type="GO" id="GO:0008237">
    <property type="term" value="F:metallopeptidase activity"/>
    <property type="evidence" value="ECO:0007669"/>
    <property type="project" value="UniProtKB-KW"/>
</dbReference>
<dbReference type="InterPro" id="IPR011249">
    <property type="entry name" value="Metalloenz_LuxS/M16"/>
</dbReference>
<keyword evidence="3" id="KW-0378">Hydrolase</keyword>
<evidence type="ECO:0000259" key="7">
    <source>
        <dbReference type="Pfam" id="PF05193"/>
    </source>
</evidence>
<dbReference type="AlphaFoldDB" id="A0A327QC05"/>
<reference evidence="8 9" key="1">
    <citation type="submission" date="2018-06" db="EMBL/GenBank/DDBJ databases">
        <title>Genomic Encyclopedia of Archaeal and Bacterial Type Strains, Phase II (KMG-II): from individual species to whole genera.</title>
        <authorList>
            <person name="Goeker M."/>
        </authorList>
    </citation>
    <scope>NUCLEOTIDE SEQUENCE [LARGE SCALE GENOMIC DNA]</scope>
    <source>
        <strain evidence="8 9">DSM 23857</strain>
    </source>
</reference>
<keyword evidence="4" id="KW-0862">Zinc</keyword>
<evidence type="ECO:0000313" key="8">
    <source>
        <dbReference type="EMBL" id="RAJ01505.1"/>
    </source>
</evidence>
<dbReference type="InterPro" id="IPR007863">
    <property type="entry name" value="Peptidase_M16_C"/>
</dbReference>
<dbReference type="GO" id="GO:0006508">
    <property type="term" value="P:proteolysis"/>
    <property type="evidence" value="ECO:0007669"/>
    <property type="project" value="UniProtKB-KW"/>
</dbReference>
<proteinExistence type="inferred from homology"/>
<evidence type="ECO:0000256" key="1">
    <source>
        <dbReference type="ARBA" id="ARBA00007261"/>
    </source>
</evidence>
<keyword evidence="2" id="KW-0645">Protease</keyword>
<gene>
    <name evidence="8" type="ORF">LX64_03720</name>
</gene>
<keyword evidence="9" id="KW-1185">Reference proteome</keyword>
<dbReference type="PANTHER" id="PTHR43690:SF17">
    <property type="entry name" value="PROTEIN YHJJ"/>
    <property type="match status" value="1"/>
</dbReference>
<comment type="similarity">
    <text evidence="1">Belongs to the peptidase M16 family.</text>
</comment>
<comment type="caution">
    <text evidence="8">The sequence shown here is derived from an EMBL/GenBank/DDBJ whole genome shotgun (WGS) entry which is preliminary data.</text>
</comment>
<organism evidence="8 9">
    <name type="scientific">Chitinophaga skermanii</name>
    <dbReference type="NCBI Taxonomy" id="331697"/>
    <lineage>
        <taxon>Bacteria</taxon>
        <taxon>Pseudomonadati</taxon>
        <taxon>Bacteroidota</taxon>
        <taxon>Chitinophagia</taxon>
        <taxon>Chitinophagales</taxon>
        <taxon>Chitinophagaceae</taxon>
        <taxon>Chitinophaga</taxon>
    </lineage>
</organism>
<feature type="domain" description="Peptidase M16 N-terminal" evidence="6">
    <location>
        <begin position="34"/>
        <end position="173"/>
    </location>
</feature>